<evidence type="ECO:0000259" key="2">
    <source>
        <dbReference type="Pfam" id="PF14501"/>
    </source>
</evidence>
<dbReference type="InterPro" id="IPR032834">
    <property type="entry name" value="NatK-like_C"/>
</dbReference>
<name>A0A9D1E5T8_9FIRM</name>
<proteinExistence type="predicted"/>
<evidence type="ECO:0000256" key="1">
    <source>
        <dbReference type="SAM" id="Phobius"/>
    </source>
</evidence>
<accession>A0A9D1E5T8</accession>
<feature type="transmembrane region" description="Helical" evidence="1">
    <location>
        <begin position="195"/>
        <end position="216"/>
    </location>
</feature>
<keyword evidence="3" id="KW-0418">Kinase</keyword>
<keyword evidence="3" id="KW-0808">Transferase</keyword>
<feature type="transmembrane region" description="Helical" evidence="1">
    <location>
        <begin position="101"/>
        <end position="122"/>
    </location>
</feature>
<reference evidence="3" key="2">
    <citation type="journal article" date="2021" name="PeerJ">
        <title>Extensive microbial diversity within the chicken gut microbiome revealed by metagenomics and culture.</title>
        <authorList>
            <person name="Gilroy R."/>
            <person name="Ravi A."/>
            <person name="Getino M."/>
            <person name="Pursley I."/>
            <person name="Horton D.L."/>
            <person name="Alikhan N.F."/>
            <person name="Baker D."/>
            <person name="Gharbi K."/>
            <person name="Hall N."/>
            <person name="Watson M."/>
            <person name="Adriaenssens E.M."/>
            <person name="Foster-Nyarko E."/>
            <person name="Jarju S."/>
            <person name="Secka A."/>
            <person name="Antonio M."/>
            <person name="Oren A."/>
            <person name="Chaudhuri R.R."/>
            <person name="La Ragione R."/>
            <person name="Hildebrand F."/>
            <person name="Pallen M.J."/>
        </authorList>
    </citation>
    <scope>NUCLEOTIDE SEQUENCE</scope>
    <source>
        <strain evidence="3">ChiW16-3235</strain>
    </source>
</reference>
<feature type="domain" description="Sensor histidine kinase NatK-like C-terminal" evidence="2">
    <location>
        <begin position="336"/>
        <end position="436"/>
    </location>
</feature>
<dbReference type="Gene3D" id="3.30.565.10">
    <property type="entry name" value="Histidine kinase-like ATPase, C-terminal domain"/>
    <property type="match status" value="1"/>
</dbReference>
<dbReference type="GO" id="GO:0016301">
    <property type="term" value="F:kinase activity"/>
    <property type="evidence" value="ECO:0007669"/>
    <property type="project" value="UniProtKB-KW"/>
</dbReference>
<dbReference type="EMBL" id="DVHK01000075">
    <property type="protein sequence ID" value="HIR67047.1"/>
    <property type="molecule type" value="Genomic_DNA"/>
</dbReference>
<dbReference type="CDD" id="cd16935">
    <property type="entry name" value="HATPase_AgrC-ComD-like"/>
    <property type="match status" value="1"/>
</dbReference>
<feature type="transmembrane region" description="Helical" evidence="1">
    <location>
        <begin position="134"/>
        <end position="152"/>
    </location>
</feature>
<dbReference type="SUPFAM" id="SSF55874">
    <property type="entry name" value="ATPase domain of HSP90 chaperone/DNA topoisomerase II/histidine kinase"/>
    <property type="match status" value="1"/>
</dbReference>
<feature type="transmembrane region" description="Helical" evidence="1">
    <location>
        <begin position="164"/>
        <end position="183"/>
    </location>
</feature>
<evidence type="ECO:0000313" key="4">
    <source>
        <dbReference type="Proteomes" id="UP000823913"/>
    </source>
</evidence>
<keyword evidence="1" id="KW-1133">Transmembrane helix</keyword>
<dbReference type="Proteomes" id="UP000823913">
    <property type="component" value="Unassembled WGS sequence"/>
</dbReference>
<gene>
    <name evidence="3" type="ORF">IAB94_03235</name>
</gene>
<evidence type="ECO:0000313" key="3">
    <source>
        <dbReference type="EMBL" id="HIR67047.1"/>
    </source>
</evidence>
<dbReference type="InterPro" id="IPR036890">
    <property type="entry name" value="HATPase_C_sf"/>
</dbReference>
<dbReference type="GO" id="GO:0042802">
    <property type="term" value="F:identical protein binding"/>
    <property type="evidence" value="ECO:0007669"/>
    <property type="project" value="TreeGrafter"/>
</dbReference>
<dbReference type="PANTHER" id="PTHR40448">
    <property type="entry name" value="TWO-COMPONENT SENSOR HISTIDINE KINASE"/>
    <property type="match status" value="1"/>
</dbReference>
<dbReference type="Pfam" id="PF14501">
    <property type="entry name" value="HATPase_c_5"/>
    <property type="match status" value="1"/>
</dbReference>
<reference evidence="3" key="1">
    <citation type="submission" date="2020-10" db="EMBL/GenBank/DDBJ databases">
        <authorList>
            <person name="Gilroy R."/>
        </authorList>
    </citation>
    <scope>NUCLEOTIDE SEQUENCE</scope>
    <source>
        <strain evidence="3">ChiW16-3235</strain>
    </source>
</reference>
<keyword evidence="1" id="KW-0472">Membrane</keyword>
<protein>
    <submittedName>
        <fullName evidence="3">Sensor histidine kinase</fullName>
    </submittedName>
</protein>
<organism evidence="3 4">
    <name type="scientific">Candidatus Coproplasma avicola</name>
    <dbReference type="NCBI Taxonomy" id="2840744"/>
    <lineage>
        <taxon>Bacteria</taxon>
        <taxon>Bacillati</taxon>
        <taxon>Bacillota</taxon>
        <taxon>Clostridia</taxon>
        <taxon>Eubacteriales</taxon>
        <taxon>Candidatus Coproplasma</taxon>
    </lineage>
</organism>
<dbReference type="AlphaFoldDB" id="A0A9D1E5T8"/>
<feature type="transmembrane region" description="Helical" evidence="1">
    <location>
        <begin position="14"/>
        <end position="34"/>
    </location>
</feature>
<feature type="transmembrane region" description="Helical" evidence="1">
    <location>
        <begin position="41"/>
        <end position="65"/>
    </location>
</feature>
<comment type="caution">
    <text evidence="3">The sequence shown here is derived from an EMBL/GenBank/DDBJ whole genome shotgun (WGS) entry which is preliminary data.</text>
</comment>
<keyword evidence="1" id="KW-0812">Transmembrane</keyword>
<sequence length="448" mass="50832">MEQLFLYFTFVYDWVNVLQLIAVSFSIVFVLSGFSFNKRGLLRFGAGIVCVFAAETLFNWLLFFISHYWKWLAGINFPLAHLIVITLYAAFVSKYNVKSRIVLSVTMFVTAIDMAELGVQTMRFFANPDFGTEFFGVLADLLIVGFAVLIRNRSIHIYEDIPKMSVAVDGVVSTASVTLVIWMEKYAVMNGLNTPGMFSLVLLYIYLVTVAIYIITYHHCTEHNAKLVLEVDKKLMEADIEMLSLSEQVAEEMREMRHDIKNQYLVMGVMLKEKRYDEMENYFNSMKTEFAQFPHFTDCGNAALNSIMNMETLKAASLRVNIISKINVPAELSVTVNDLCRILVNLIDNAMEAVLKTDGEHIVDLNVHVQNDYLFISVTNAISADVDHDAVLTLNTTKSDAKNHGYGHRIVKKIVDKYNGYINYSIEGDEFIAEAMLDMKREADNGKG</sequence>
<feature type="transmembrane region" description="Helical" evidence="1">
    <location>
        <begin position="71"/>
        <end position="89"/>
    </location>
</feature>
<dbReference type="PANTHER" id="PTHR40448:SF1">
    <property type="entry name" value="TWO-COMPONENT SENSOR HISTIDINE KINASE"/>
    <property type="match status" value="1"/>
</dbReference>